<gene>
    <name evidence="13" type="ORF">DFR50_11930</name>
</gene>
<dbReference type="GO" id="GO:0003677">
    <property type="term" value="F:DNA binding"/>
    <property type="evidence" value="ECO:0007669"/>
    <property type="project" value="InterPro"/>
</dbReference>
<dbReference type="Pfam" id="PF13361">
    <property type="entry name" value="UvrD_C"/>
    <property type="match status" value="1"/>
</dbReference>
<evidence type="ECO:0000313" key="14">
    <source>
        <dbReference type="Proteomes" id="UP000253529"/>
    </source>
</evidence>
<dbReference type="RefSeq" id="WP_170153255.1">
    <property type="nucleotide sequence ID" value="NZ_QNRK01000019.1"/>
</dbReference>
<evidence type="ECO:0000256" key="5">
    <source>
        <dbReference type="ARBA" id="ARBA00023235"/>
    </source>
</evidence>
<evidence type="ECO:0000256" key="9">
    <source>
        <dbReference type="ARBA" id="ARBA00048988"/>
    </source>
</evidence>
<evidence type="ECO:0000256" key="10">
    <source>
        <dbReference type="PROSITE-ProRule" id="PRU00023"/>
    </source>
</evidence>
<dbReference type="GO" id="GO:0000725">
    <property type="term" value="P:recombinational repair"/>
    <property type="evidence" value="ECO:0007669"/>
    <property type="project" value="TreeGrafter"/>
</dbReference>
<organism evidence="13 14">
    <name type="scientific">Roseiarcus fermentans</name>
    <dbReference type="NCBI Taxonomy" id="1473586"/>
    <lineage>
        <taxon>Bacteria</taxon>
        <taxon>Pseudomonadati</taxon>
        <taxon>Pseudomonadota</taxon>
        <taxon>Alphaproteobacteria</taxon>
        <taxon>Hyphomicrobiales</taxon>
        <taxon>Roseiarcaceae</taxon>
        <taxon>Roseiarcus</taxon>
    </lineage>
</organism>
<keyword evidence="2 11" id="KW-0378">Hydrolase</keyword>
<evidence type="ECO:0000256" key="7">
    <source>
        <dbReference type="ARBA" id="ARBA00034808"/>
    </source>
</evidence>
<proteinExistence type="predicted"/>
<keyword evidence="10" id="KW-0040">ANK repeat</keyword>
<dbReference type="SMART" id="SM00248">
    <property type="entry name" value="ANK"/>
    <property type="match status" value="1"/>
</dbReference>
<feature type="domain" description="UvrD-like helicase ATP-binding" evidence="12">
    <location>
        <begin position="131"/>
        <end position="403"/>
    </location>
</feature>
<comment type="catalytic activity">
    <reaction evidence="6">
        <text>Couples ATP hydrolysis with the unwinding of duplex DNA by translocating in the 3'-5' direction.</text>
        <dbReference type="EC" id="5.6.2.4"/>
    </reaction>
</comment>
<dbReference type="Proteomes" id="UP000253529">
    <property type="component" value="Unassembled WGS sequence"/>
</dbReference>
<dbReference type="Gene3D" id="1.25.40.20">
    <property type="entry name" value="Ankyrin repeat-containing domain"/>
    <property type="match status" value="1"/>
</dbReference>
<feature type="binding site" evidence="11">
    <location>
        <begin position="152"/>
        <end position="159"/>
    </location>
    <ligand>
        <name>ATP</name>
        <dbReference type="ChEBI" id="CHEBI:30616"/>
    </ligand>
</feature>
<sequence>MRIVTYRDLRPGRFAKPLERLQAALARGDFAAAGLKKLAPTPYWRAKLSDEARLLMQFVPYNGETVCLFLEVIADHAYEKSRFLRGAPVDRNKIEAGPDDLTPQPEPTARLGWALKWLPPEAVEFDLIDKPIVLDAAQEAVRRHAPPLVIIGPAGSGKTAVTLAKMREAAGDVLYVTLSAYLAQTARRLYGAHSYENPHQNAEFMSFREFVDTIAVPEGEEVHISAFRAWLERRRGGLKGDLRQADAHALFEEFRGVLGAPAGGALTEAEYQALGVRQSLYPAGDARAAVHDLFEKYRAWLKEEKLFDLNLVSHAWRAKAEPRYDFVIVDEVQDFTNAELALILDTLKTKHHFLLCGDSHQIVHPNFFSWASVRALFWRTAEAAEDTSATREISVLQTNFRNTQAVTDLANRLLKIKQARFGSVDRESNFLVRCASGAAGAAQLLKGEDKVLRALNATSRASVRYAVIVLRDEDKAAARAHFATPLIFSVHEAKGLEYPNVILFQMISANRAPYGEVCRDVAPSDLEGEELDYRRAKDKSDKSLEINKFYVNALYVAMTRAVEGLTIVESDVQHPLLRLLELKEIADIAPTVAPASSKDEWAQEARKLELQGKQEQARAIRETFLAARPTPWTPWSLETLREWTPKALDPKNPSAKTKQALLDFALWHGQGAYVERLAEAKFAPALTLTHRGRLLARIAQVFHDGKLVDLAKVKGFSEDPRNPMGRATRAAAAVRERQLRPYLERSTKAVLQDCDLYGVDHKTYCGATPLMLAARAGNVVLIETLLARGADPEIVDDYGHTAWMGALNRATDDHAFARAHVAALFERLGPETLDVHTDGRLVRLERGQGEFWPLGLMLAGLKTHCGGLTARPLGPYRYTHGFFADGLLQTLECLPEHLWPKTRRKKDYLNGVLGRAEIESSYRPARKLWKRRAVGYYMPARNMKLRRKTADGEAWIPIAEALGLAAVSDGGEGRLFDVYALPPASASAPVGEWF</sequence>
<dbReference type="InterPro" id="IPR000212">
    <property type="entry name" value="DNA_helicase_UvrD/REP"/>
</dbReference>
<dbReference type="PROSITE" id="PS51198">
    <property type="entry name" value="UVRD_HELICASE_ATP_BIND"/>
    <property type="match status" value="1"/>
</dbReference>
<accession>A0A366F9C9</accession>
<dbReference type="GO" id="GO:0043138">
    <property type="term" value="F:3'-5' DNA helicase activity"/>
    <property type="evidence" value="ECO:0007669"/>
    <property type="project" value="UniProtKB-EC"/>
</dbReference>
<keyword evidence="4 11" id="KW-0067">ATP-binding</keyword>
<dbReference type="InterPro" id="IPR036770">
    <property type="entry name" value="Ankyrin_rpt-contain_sf"/>
</dbReference>
<dbReference type="EMBL" id="QNRK01000019">
    <property type="protein sequence ID" value="RBP10359.1"/>
    <property type="molecule type" value="Genomic_DNA"/>
</dbReference>
<dbReference type="Pfam" id="PF13857">
    <property type="entry name" value="Ank_5"/>
    <property type="match status" value="1"/>
</dbReference>
<feature type="repeat" description="ANK" evidence="10">
    <location>
        <begin position="765"/>
        <end position="797"/>
    </location>
</feature>
<dbReference type="SUPFAM" id="SSF48403">
    <property type="entry name" value="Ankyrin repeat"/>
    <property type="match status" value="1"/>
</dbReference>
<dbReference type="PROSITE" id="PS50088">
    <property type="entry name" value="ANK_REPEAT"/>
    <property type="match status" value="1"/>
</dbReference>
<comment type="caution">
    <text evidence="13">The sequence shown here is derived from an EMBL/GenBank/DDBJ whole genome shotgun (WGS) entry which is preliminary data.</text>
</comment>
<comment type="catalytic activity">
    <reaction evidence="9">
        <text>ATP + H2O = ADP + phosphate + H(+)</text>
        <dbReference type="Rhea" id="RHEA:13065"/>
        <dbReference type="ChEBI" id="CHEBI:15377"/>
        <dbReference type="ChEBI" id="CHEBI:15378"/>
        <dbReference type="ChEBI" id="CHEBI:30616"/>
        <dbReference type="ChEBI" id="CHEBI:43474"/>
        <dbReference type="ChEBI" id="CHEBI:456216"/>
        <dbReference type="EC" id="5.6.2.4"/>
    </reaction>
</comment>
<dbReference type="PANTHER" id="PTHR11070">
    <property type="entry name" value="UVRD / RECB / PCRA DNA HELICASE FAMILY MEMBER"/>
    <property type="match status" value="1"/>
</dbReference>
<dbReference type="GO" id="GO:0016887">
    <property type="term" value="F:ATP hydrolysis activity"/>
    <property type="evidence" value="ECO:0007669"/>
    <property type="project" value="RHEA"/>
</dbReference>
<dbReference type="Gene3D" id="3.40.50.300">
    <property type="entry name" value="P-loop containing nucleotide triphosphate hydrolases"/>
    <property type="match status" value="2"/>
</dbReference>
<dbReference type="InterPro" id="IPR002110">
    <property type="entry name" value="Ankyrin_rpt"/>
</dbReference>
<evidence type="ECO:0000256" key="2">
    <source>
        <dbReference type="ARBA" id="ARBA00022801"/>
    </source>
</evidence>
<protein>
    <recommendedName>
        <fullName evidence="7">DNA 3'-5' helicase</fullName>
        <ecNumber evidence="7">5.6.2.4</ecNumber>
    </recommendedName>
    <alternativeName>
        <fullName evidence="8">DNA 3'-5' helicase II</fullName>
    </alternativeName>
</protein>
<evidence type="ECO:0000256" key="1">
    <source>
        <dbReference type="ARBA" id="ARBA00022741"/>
    </source>
</evidence>
<evidence type="ECO:0000256" key="4">
    <source>
        <dbReference type="ARBA" id="ARBA00022840"/>
    </source>
</evidence>
<dbReference type="InterPro" id="IPR027417">
    <property type="entry name" value="P-loop_NTPase"/>
</dbReference>
<dbReference type="GO" id="GO:0005524">
    <property type="term" value="F:ATP binding"/>
    <property type="evidence" value="ECO:0007669"/>
    <property type="project" value="UniProtKB-UniRule"/>
</dbReference>
<dbReference type="InterPro" id="IPR014016">
    <property type="entry name" value="UvrD-like_ATP-bd"/>
</dbReference>
<dbReference type="PROSITE" id="PS50297">
    <property type="entry name" value="ANK_REP_REGION"/>
    <property type="match status" value="1"/>
</dbReference>
<keyword evidence="14" id="KW-1185">Reference proteome</keyword>
<keyword evidence="5" id="KW-0413">Isomerase</keyword>
<evidence type="ECO:0000313" key="13">
    <source>
        <dbReference type="EMBL" id="RBP10359.1"/>
    </source>
</evidence>
<reference evidence="13 14" key="1">
    <citation type="submission" date="2018-06" db="EMBL/GenBank/DDBJ databases">
        <title>Genomic Encyclopedia of Type Strains, Phase IV (KMG-IV): sequencing the most valuable type-strain genomes for metagenomic binning, comparative biology and taxonomic classification.</title>
        <authorList>
            <person name="Goeker M."/>
        </authorList>
    </citation>
    <scope>NUCLEOTIDE SEQUENCE [LARGE SCALE GENOMIC DNA]</scope>
    <source>
        <strain evidence="13 14">DSM 24875</strain>
    </source>
</reference>
<keyword evidence="1 11" id="KW-0547">Nucleotide-binding</keyword>
<dbReference type="PANTHER" id="PTHR11070:SF2">
    <property type="entry name" value="ATP-DEPENDENT DNA HELICASE SRS2"/>
    <property type="match status" value="1"/>
</dbReference>
<dbReference type="Pfam" id="PF13245">
    <property type="entry name" value="AAA_19"/>
    <property type="match status" value="1"/>
</dbReference>
<evidence type="ECO:0000256" key="6">
    <source>
        <dbReference type="ARBA" id="ARBA00034617"/>
    </source>
</evidence>
<dbReference type="EC" id="5.6.2.4" evidence="7"/>
<dbReference type="SUPFAM" id="SSF52540">
    <property type="entry name" value="P-loop containing nucleoside triphosphate hydrolases"/>
    <property type="match status" value="1"/>
</dbReference>
<evidence type="ECO:0000259" key="12">
    <source>
        <dbReference type="PROSITE" id="PS51198"/>
    </source>
</evidence>
<name>A0A366F9C9_9HYPH</name>
<dbReference type="AlphaFoldDB" id="A0A366F9C9"/>
<keyword evidence="3 11" id="KW-0347">Helicase</keyword>
<evidence type="ECO:0000256" key="3">
    <source>
        <dbReference type="ARBA" id="ARBA00022806"/>
    </source>
</evidence>
<evidence type="ECO:0000256" key="11">
    <source>
        <dbReference type="PROSITE-ProRule" id="PRU00560"/>
    </source>
</evidence>
<dbReference type="InterPro" id="IPR014017">
    <property type="entry name" value="DNA_helicase_UvrD-like_C"/>
</dbReference>
<evidence type="ECO:0000256" key="8">
    <source>
        <dbReference type="ARBA" id="ARBA00034923"/>
    </source>
</evidence>